<keyword evidence="1" id="KW-1133">Transmembrane helix</keyword>
<feature type="transmembrane region" description="Helical" evidence="1">
    <location>
        <begin position="77"/>
        <end position="99"/>
    </location>
</feature>
<dbReference type="EMBL" id="BTSY01000005">
    <property type="protein sequence ID" value="GMT29390.1"/>
    <property type="molecule type" value="Genomic_DNA"/>
</dbReference>
<evidence type="ECO:0000313" key="2">
    <source>
        <dbReference type="EMBL" id="GMT29390.1"/>
    </source>
</evidence>
<keyword evidence="1" id="KW-0812">Transmembrane</keyword>
<evidence type="ECO:0008006" key="4">
    <source>
        <dbReference type="Google" id="ProtNLM"/>
    </source>
</evidence>
<evidence type="ECO:0000313" key="3">
    <source>
        <dbReference type="Proteomes" id="UP001432322"/>
    </source>
</evidence>
<feature type="transmembrane region" description="Helical" evidence="1">
    <location>
        <begin position="50"/>
        <end position="71"/>
    </location>
</feature>
<keyword evidence="1" id="KW-0472">Membrane</keyword>
<comment type="caution">
    <text evidence="2">The sequence shown here is derived from an EMBL/GenBank/DDBJ whole genome shotgun (WGS) entry which is preliminary data.</text>
</comment>
<feature type="transmembrane region" description="Helical" evidence="1">
    <location>
        <begin position="192"/>
        <end position="212"/>
    </location>
</feature>
<keyword evidence="3" id="KW-1185">Reference proteome</keyword>
<dbReference type="AlphaFoldDB" id="A0AAV5WCG0"/>
<reference evidence="2" key="1">
    <citation type="submission" date="2023-10" db="EMBL/GenBank/DDBJ databases">
        <title>Genome assembly of Pristionchus species.</title>
        <authorList>
            <person name="Yoshida K."/>
            <person name="Sommer R.J."/>
        </authorList>
    </citation>
    <scope>NUCLEOTIDE SEQUENCE</scope>
    <source>
        <strain evidence="2">RS5133</strain>
    </source>
</reference>
<proteinExistence type="predicted"/>
<organism evidence="2 3">
    <name type="scientific">Pristionchus fissidentatus</name>
    <dbReference type="NCBI Taxonomy" id="1538716"/>
    <lineage>
        <taxon>Eukaryota</taxon>
        <taxon>Metazoa</taxon>
        <taxon>Ecdysozoa</taxon>
        <taxon>Nematoda</taxon>
        <taxon>Chromadorea</taxon>
        <taxon>Rhabditida</taxon>
        <taxon>Rhabditina</taxon>
        <taxon>Diplogasteromorpha</taxon>
        <taxon>Diplogasteroidea</taxon>
        <taxon>Neodiplogasteridae</taxon>
        <taxon>Pristionchus</taxon>
    </lineage>
</organism>
<dbReference type="Proteomes" id="UP001432322">
    <property type="component" value="Unassembled WGS sequence"/>
</dbReference>
<name>A0AAV5WCG0_9BILA</name>
<protein>
    <recommendedName>
        <fullName evidence="4">G protein-coupled receptor</fullName>
    </recommendedName>
</protein>
<evidence type="ECO:0000256" key="1">
    <source>
        <dbReference type="SAM" id="Phobius"/>
    </source>
</evidence>
<sequence length="255" mass="29421">AQLSSIFVMMVYFLSSTTIRMMVSFRSLVRTFQEQFSARFAITWKEVCKLLICFYLCLFMLGNTSSMRLILDSIRVGSVRAMPIIVFCYLVVIIFCYGIRRVFLDLNTMLFMNDKKVANKATFATASKVTHEVSRGAMKRYSTPINIFVGASWYVMLILSSALGYNAWWGKIREGDMYSERDAENETVQQGIMWFSIMMISPMICVGGWRFFKYCHEALNGTLTISFLFSPNEFYGPKDDRHRLIVANESNAVRM</sequence>
<feature type="transmembrane region" description="Helical" evidence="1">
    <location>
        <begin position="6"/>
        <end position="29"/>
    </location>
</feature>
<gene>
    <name evidence="2" type="ORF">PFISCL1PPCAC_20687</name>
</gene>
<feature type="transmembrane region" description="Helical" evidence="1">
    <location>
        <begin position="145"/>
        <end position="168"/>
    </location>
</feature>
<accession>A0AAV5WCG0</accession>
<feature type="non-terminal residue" evidence="2">
    <location>
        <position position="1"/>
    </location>
</feature>